<dbReference type="GO" id="GO:0046872">
    <property type="term" value="F:metal ion binding"/>
    <property type="evidence" value="ECO:0007669"/>
    <property type="project" value="UniProtKB-KW"/>
</dbReference>
<dbReference type="GO" id="GO:0008828">
    <property type="term" value="F:dATP diphosphatase activity"/>
    <property type="evidence" value="ECO:0007669"/>
    <property type="project" value="UniProtKB-EC"/>
</dbReference>
<evidence type="ECO:0000256" key="5">
    <source>
        <dbReference type="ARBA" id="ARBA00022801"/>
    </source>
</evidence>
<keyword evidence="24" id="KW-1185">Reference proteome</keyword>
<evidence type="ECO:0000256" key="2">
    <source>
        <dbReference type="ARBA" id="ARBA00005582"/>
    </source>
</evidence>
<dbReference type="CDD" id="cd03427">
    <property type="entry name" value="NUDIX_MTH1_Nudt1"/>
    <property type="match status" value="1"/>
</dbReference>
<evidence type="ECO:0000256" key="6">
    <source>
        <dbReference type="ARBA" id="ARBA00022842"/>
    </source>
</evidence>
<keyword evidence="4" id="KW-0479">Metal-binding</keyword>
<evidence type="ECO:0000313" key="24">
    <source>
        <dbReference type="Proteomes" id="UP000383932"/>
    </source>
</evidence>
<evidence type="ECO:0000259" key="22">
    <source>
        <dbReference type="PROSITE" id="PS51462"/>
    </source>
</evidence>
<comment type="catalytic activity">
    <reaction evidence="8">
        <text>2-oxo-dATP + H2O = 2-oxo-dAMP + diphosphate + H(+)</text>
        <dbReference type="Rhea" id="RHEA:31583"/>
        <dbReference type="ChEBI" id="CHEBI:15377"/>
        <dbReference type="ChEBI" id="CHEBI:15378"/>
        <dbReference type="ChEBI" id="CHEBI:33019"/>
        <dbReference type="ChEBI" id="CHEBI:63212"/>
        <dbReference type="ChEBI" id="CHEBI:77897"/>
        <dbReference type="EC" id="3.6.1.56"/>
    </reaction>
    <physiologicalReaction direction="left-to-right" evidence="8">
        <dbReference type="Rhea" id="RHEA:31584"/>
    </physiologicalReaction>
</comment>
<comment type="catalytic activity">
    <reaction evidence="7">
        <text>8-oxo-dATP + H2O = 8-oxo-dAMP + diphosphate + H(+)</text>
        <dbReference type="Rhea" id="RHEA:65396"/>
        <dbReference type="ChEBI" id="CHEBI:15377"/>
        <dbReference type="ChEBI" id="CHEBI:15378"/>
        <dbReference type="ChEBI" id="CHEBI:33019"/>
        <dbReference type="ChEBI" id="CHEBI:71361"/>
        <dbReference type="ChEBI" id="CHEBI:172871"/>
    </reaction>
    <physiologicalReaction direction="left-to-right" evidence="7">
        <dbReference type="Rhea" id="RHEA:65397"/>
    </physiologicalReaction>
</comment>
<comment type="function">
    <text evidence="21">Oxidized purine nucleoside triphosphate hydrolase which is a prominent sanitizer of the oxidized nucleotide pool. Catalyzes the hydrolysis of 2-oxo-dATP (2-hydroxy-dATP) into 2-oxo-dAMP. Also has a significant hydrolase activity toward 2-oxo-ATP, 8-oxo-dGTP and 8-oxo-dATP. Through the hydrolysis of oxidized purine nucleoside triphosphates, prevents their incorporation into DNA and the subsequent transversions A:T to C:G and G:C to T:A. Also catalyzes the hydrolysis of methylated purine nucleoside triphosphate preventing their integration into DNA. Through this antimutagenic activity protects cells from oxidative stress.</text>
</comment>
<comment type="catalytic activity">
    <reaction evidence="9">
        <text>8-oxo-dGTP + H2O = 8-oxo-dGMP + diphosphate + H(+)</text>
        <dbReference type="Rhea" id="RHEA:31575"/>
        <dbReference type="ChEBI" id="CHEBI:15377"/>
        <dbReference type="ChEBI" id="CHEBI:15378"/>
        <dbReference type="ChEBI" id="CHEBI:33019"/>
        <dbReference type="ChEBI" id="CHEBI:63224"/>
        <dbReference type="ChEBI" id="CHEBI:77896"/>
    </reaction>
    <physiologicalReaction direction="left-to-right" evidence="9">
        <dbReference type="Rhea" id="RHEA:31576"/>
    </physiologicalReaction>
</comment>
<evidence type="ECO:0000256" key="3">
    <source>
        <dbReference type="ARBA" id="ARBA00011245"/>
    </source>
</evidence>
<comment type="catalytic activity">
    <reaction evidence="18">
        <text>N(6)-methyl-ATP + H2O = N(6)-methyl-AMP + diphosphate + H(+)</text>
        <dbReference type="Rhea" id="RHEA:67608"/>
        <dbReference type="ChEBI" id="CHEBI:15377"/>
        <dbReference type="ChEBI" id="CHEBI:15378"/>
        <dbReference type="ChEBI" id="CHEBI:33019"/>
        <dbReference type="ChEBI" id="CHEBI:144842"/>
        <dbReference type="ChEBI" id="CHEBI:172873"/>
    </reaction>
    <physiologicalReaction direction="left-to-right" evidence="18">
        <dbReference type="Rhea" id="RHEA:67609"/>
    </physiologicalReaction>
</comment>
<comment type="catalytic activity">
    <reaction evidence="10">
        <text>2-oxo-ATP + H2O = 2-oxo-AMP + diphosphate + H(+)</text>
        <dbReference type="Rhea" id="RHEA:67392"/>
        <dbReference type="ChEBI" id="CHEBI:15377"/>
        <dbReference type="ChEBI" id="CHEBI:15378"/>
        <dbReference type="ChEBI" id="CHEBI:33019"/>
        <dbReference type="ChEBI" id="CHEBI:71395"/>
        <dbReference type="ChEBI" id="CHEBI:172878"/>
    </reaction>
    <physiologicalReaction direction="left-to-right" evidence="10">
        <dbReference type="Rhea" id="RHEA:67393"/>
    </physiologicalReaction>
</comment>
<evidence type="ECO:0000256" key="13">
    <source>
        <dbReference type="ARBA" id="ARBA00029673"/>
    </source>
</evidence>
<evidence type="ECO:0000313" key="23">
    <source>
        <dbReference type="EMBL" id="KAB5592950.1"/>
    </source>
</evidence>
<dbReference type="Proteomes" id="UP000383932">
    <property type="component" value="Unassembled WGS sequence"/>
</dbReference>
<evidence type="ECO:0000256" key="18">
    <source>
        <dbReference type="ARBA" id="ARBA00048002"/>
    </source>
</evidence>
<evidence type="ECO:0000256" key="14">
    <source>
        <dbReference type="ARBA" id="ARBA00030634"/>
    </source>
</evidence>
<organism evidence="23 24">
    <name type="scientific">Ceratobasidium theobromae</name>
    <dbReference type="NCBI Taxonomy" id="1582974"/>
    <lineage>
        <taxon>Eukaryota</taxon>
        <taxon>Fungi</taxon>
        <taxon>Dikarya</taxon>
        <taxon>Basidiomycota</taxon>
        <taxon>Agaricomycotina</taxon>
        <taxon>Agaricomycetes</taxon>
        <taxon>Cantharellales</taxon>
        <taxon>Ceratobasidiaceae</taxon>
        <taxon>Ceratobasidium</taxon>
    </lineage>
</organism>
<evidence type="ECO:0000256" key="7">
    <source>
        <dbReference type="ARBA" id="ARBA00024448"/>
    </source>
</evidence>
<evidence type="ECO:0000256" key="8">
    <source>
        <dbReference type="ARBA" id="ARBA00024459"/>
    </source>
</evidence>
<evidence type="ECO:0000256" key="20">
    <source>
        <dbReference type="ARBA" id="ARBA00049032"/>
    </source>
</evidence>
<dbReference type="SUPFAM" id="SSF55811">
    <property type="entry name" value="Nudix"/>
    <property type="match status" value="1"/>
</dbReference>
<dbReference type="PRINTS" id="PR01403">
    <property type="entry name" value="8OXTPHPHTASE"/>
</dbReference>
<dbReference type="GO" id="GO:0042262">
    <property type="term" value="P:DNA protection"/>
    <property type="evidence" value="ECO:0007669"/>
    <property type="project" value="InterPro"/>
</dbReference>
<evidence type="ECO:0000256" key="10">
    <source>
        <dbReference type="ARBA" id="ARBA00024596"/>
    </source>
</evidence>
<dbReference type="PROSITE" id="PS51462">
    <property type="entry name" value="NUDIX"/>
    <property type="match status" value="1"/>
</dbReference>
<reference evidence="23 24" key="1">
    <citation type="journal article" date="2019" name="Fungal Biol. Biotechnol.">
        <title>Draft genome sequence of fastidious pathogen Ceratobasidium theobromae, which causes vascular-streak dieback in Theobroma cacao.</title>
        <authorList>
            <person name="Ali S.S."/>
            <person name="Asman A."/>
            <person name="Shao J."/>
            <person name="Firmansyah A.P."/>
            <person name="Susilo A.W."/>
            <person name="Rosmana A."/>
            <person name="McMahon P."/>
            <person name="Junaid M."/>
            <person name="Guest D."/>
            <person name="Kheng T.Y."/>
            <person name="Meinhardt L.W."/>
            <person name="Bailey B.A."/>
        </authorList>
    </citation>
    <scope>NUCLEOTIDE SEQUENCE [LARGE SCALE GENOMIC DNA]</scope>
    <source>
        <strain evidence="23 24">CT2</strain>
    </source>
</reference>
<comment type="catalytic activity">
    <reaction evidence="19">
        <text>O(6)-methyl-dGTP + H2O = O(6)-methyl-dGMP + diphosphate + H(+)</text>
        <dbReference type="Rhea" id="RHEA:67600"/>
        <dbReference type="ChEBI" id="CHEBI:15377"/>
        <dbReference type="ChEBI" id="CHEBI:15378"/>
        <dbReference type="ChEBI" id="CHEBI:33019"/>
        <dbReference type="ChEBI" id="CHEBI:169974"/>
        <dbReference type="ChEBI" id="CHEBI:169975"/>
    </reaction>
    <physiologicalReaction direction="left-to-right" evidence="19">
        <dbReference type="Rhea" id="RHEA:67601"/>
    </physiologicalReaction>
</comment>
<dbReference type="GO" id="GO:0008413">
    <property type="term" value="F:8-oxo-7,8-dihydroguanosine triphosphate pyrophosphatase activity"/>
    <property type="evidence" value="ECO:0007669"/>
    <property type="project" value="InterPro"/>
</dbReference>
<comment type="subunit">
    <text evidence="3">Monomer.</text>
</comment>
<sequence length="223" mass="24831">MAPGIPPCPHAHVAAGAAPAYDAWRPFHAVKVLLGWKKRGFGHGMYNGFGGKVDPNESVQSAALRELEAHISAPLEPCGLLFFVGQGHAHAHHITVFRATSWLRDPTESDEMRPEWFAFPPLDTPSALAPNTATAPLDLPPFPYHLMWKDDPLWIPLLLTGKYFIARVDYGPVPVPSPTDTPQLLEQGAGYSLNGTFVESGMQRWWVATVDEHEWKLRRIWEI</sequence>
<dbReference type="EMBL" id="SSOP01000049">
    <property type="protein sequence ID" value="KAB5592950.1"/>
    <property type="molecule type" value="Genomic_DNA"/>
</dbReference>
<protein>
    <recommendedName>
        <fullName evidence="12">Oxidized purine nucleoside triphosphate hydrolase</fullName>
        <ecNumber evidence="11">3.6.1.56</ecNumber>
    </recommendedName>
    <alternativeName>
        <fullName evidence="16">2-hydroxy-dATP diphosphatase</fullName>
    </alternativeName>
    <alternativeName>
        <fullName evidence="15">7,8-dihydro-8-oxoguanine triphosphatase</fullName>
    </alternativeName>
    <alternativeName>
        <fullName evidence="14">8-oxo-dGTPase</fullName>
    </alternativeName>
    <alternativeName>
        <fullName evidence="17">Methylated purine nucleoside triphosphate hydrolase</fullName>
    </alternativeName>
    <alternativeName>
        <fullName evidence="13">Nucleoside diphosphate-linked moiety X motif 1</fullName>
    </alternativeName>
</protein>
<dbReference type="InterPro" id="IPR015797">
    <property type="entry name" value="NUDIX_hydrolase-like_dom_sf"/>
</dbReference>
<comment type="catalytic activity">
    <reaction evidence="20">
        <text>N(6)-methyl-dATP + H2O = N(6)-methyl-dAMP + diphosphate + H(+)</text>
        <dbReference type="Rhea" id="RHEA:67604"/>
        <dbReference type="ChEBI" id="CHEBI:15377"/>
        <dbReference type="ChEBI" id="CHEBI:15378"/>
        <dbReference type="ChEBI" id="CHEBI:33019"/>
        <dbReference type="ChEBI" id="CHEBI:169976"/>
        <dbReference type="ChEBI" id="CHEBI:172872"/>
    </reaction>
    <physiologicalReaction direction="left-to-right" evidence="20">
        <dbReference type="Rhea" id="RHEA:67605"/>
    </physiologicalReaction>
</comment>
<evidence type="ECO:0000256" key="9">
    <source>
        <dbReference type="ARBA" id="ARBA00024486"/>
    </source>
</evidence>
<gene>
    <name evidence="23" type="ORF">CTheo_3585</name>
</gene>
<dbReference type="PANTHER" id="PTHR43758">
    <property type="entry name" value="7,8-DIHYDRO-8-OXOGUANINE TRIPHOSPHATASE"/>
    <property type="match status" value="1"/>
</dbReference>
<feature type="domain" description="Nudix hydrolase" evidence="22">
    <location>
        <begin position="10"/>
        <end position="141"/>
    </location>
</feature>
<comment type="caution">
    <text evidence="23">The sequence shown here is derived from an EMBL/GenBank/DDBJ whole genome shotgun (WGS) entry which is preliminary data.</text>
</comment>
<evidence type="ECO:0000256" key="19">
    <source>
        <dbReference type="ARBA" id="ARBA00048894"/>
    </source>
</evidence>
<dbReference type="InterPro" id="IPR000086">
    <property type="entry name" value="NUDIX_hydrolase_dom"/>
</dbReference>
<evidence type="ECO:0000256" key="21">
    <source>
        <dbReference type="ARBA" id="ARBA00053094"/>
    </source>
</evidence>
<evidence type="ECO:0000256" key="11">
    <source>
        <dbReference type="ARBA" id="ARBA00026103"/>
    </source>
</evidence>
<dbReference type="GO" id="GO:0005737">
    <property type="term" value="C:cytoplasm"/>
    <property type="evidence" value="ECO:0007669"/>
    <property type="project" value="TreeGrafter"/>
</dbReference>
<dbReference type="InterPro" id="IPR003563">
    <property type="entry name" value="8ODP"/>
</dbReference>
<dbReference type="OrthoDB" id="447842at2759"/>
<evidence type="ECO:0000256" key="16">
    <source>
        <dbReference type="ARBA" id="ARBA00031927"/>
    </source>
</evidence>
<comment type="similarity">
    <text evidence="2">Belongs to the Nudix hydrolase family.</text>
</comment>
<dbReference type="EC" id="3.6.1.56" evidence="11"/>
<evidence type="ECO:0000256" key="15">
    <source>
        <dbReference type="ARBA" id="ARBA00030682"/>
    </source>
</evidence>
<proteinExistence type="inferred from homology"/>
<name>A0A5N5QMG1_9AGAM</name>
<comment type="cofactor">
    <cofactor evidence="1">
        <name>Mg(2+)</name>
        <dbReference type="ChEBI" id="CHEBI:18420"/>
    </cofactor>
</comment>
<evidence type="ECO:0000256" key="17">
    <source>
        <dbReference type="ARBA" id="ARBA00032071"/>
    </source>
</evidence>
<accession>A0A5N5QMG1</accession>
<dbReference type="Gene3D" id="3.90.79.10">
    <property type="entry name" value="Nucleoside Triphosphate Pyrophosphohydrolase"/>
    <property type="match status" value="1"/>
</dbReference>
<keyword evidence="5" id="KW-0378">Hydrolase</keyword>
<evidence type="ECO:0000256" key="1">
    <source>
        <dbReference type="ARBA" id="ARBA00001946"/>
    </source>
</evidence>
<evidence type="ECO:0000256" key="12">
    <source>
        <dbReference type="ARBA" id="ARBA00026218"/>
    </source>
</evidence>
<dbReference type="PANTHER" id="PTHR43758:SF2">
    <property type="entry name" value="OXIDIZED PURINE NUCLEOSIDE TRIPHOSPHATE HYDROLASE"/>
    <property type="match status" value="1"/>
</dbReference>
<dbReference type="AlphaFoldDB" id="A0A5N5QMG1"/>
<evidence type="ECO:0000256" key="4">
    <source>
        <dbReference type="ARBA" id="ARBA00022723"/>
    </source>
</evidence>
<keyword evidence="6" id="KW-0460">Magnesium</keyword>